<dbReference type="EC" id="5.2.1.8" evidence="2 5"/>
<accession>A0A1I8F8I5</accession>
<evidence type="ECO:0000256" key="2">
    <source>
        <dbReference type="ARBA" id="ARBA00013194"/>
    </source>
</evidence>
<feature type="region of interest" description="Disordered" evidence="6">
    <location>
        <begin position="120"/>
        <end position="139"/>
    </location>
</feature>
<comment type="catalytic activity">
    <reaction evidence="1 5">
        <text>[protein]-peptidylproline (omega=180) = [protein]-peptidylproline (omega=0)</text>
        <dbReference type="Rhea" id="RHEA:16237"/>
        <dbReference type="Rhea" id="RHEA-COMP:10747"/>
        <dbReference type="Rhea" id="RHEA-COMP:10748"/>
        <dbReference type="ChEBI" id="CHEBI:83833"/>
        <dbReference type="ChEBI" id="CHEBI:83834"/>
        <dbReference type="EC" id="5.2.1.8"/>
    </reaction>
</comment>
<keyword evidence="7" id="KW-0732">Signal</keyword>
<dbReference type="PANTHER" id="PTHR45779:SF7">
    <property type="entry name" value="PEPTIDYLPROLYL ISOMERASE"/>
    <property type="match status" value="1"/>
</dbReference>
<sequence length="166" mass="18154">MPRQFALALAVGLASLLPYWPISPSPRRPEKKEVKGAAHRRQEARPWRRSAPPEAAKATLMHVHRDAVDSDGSKFDSSLDRGTSRSSSRLGVGQVIKGCGTRPDRHVQGRRNGRLVIPGHLGYGESGSPPKIPATRPSCSKSNCWTLSAKDSEDVQARRCRRAVTV</sequence>
<feature type="signal peptide" evidence="7">
    <location>
        <begin position="1"/>
        <end position="24"/>
    </location>
</feature>
<evidence type="ECO:0000256" key="3">
    <source>
        <dbReference type="ARBA" id="ARBA00023110"/>
    </source>
</evidence>
<evidence type="ECO:0000256" key="5">
    <source>
        <dbReference type="PROSITE-ProRule" id="PRU00277"/>
    </source>
</evidence>
<feature type="chain" id="PRO_5009318597" description="peptidylprolyl isomerase" evidence="7">
    <location>
        <begin position="25"/>
        <end position="166"/>
    </location>
</feature>
<dbReference type="SUPFAM" id="SSF54534">
    <property type="entry name" value="FKBP-like"/>
    <property type="match status" value="1"/>
</dbReference>
<feature type="region of interest" description="Disordered" evidence="6">
    <location>
        <begin position="19"/>
        <end position="107"/>
    </location>
</feature>
<keyword evidence="4 5" id="KW-0413">Isomerase</keyword>
<dbReference type="WBParaSite" id="maker-unitig_24603-snap-gene-0.1-mRNA-1">
    <property type="protein sequence ID" value="maker-unitig_24603-snap-gene-0.1-mRNA-1"/>
    <property type="gene ID" value="maker-unitig_24603-snap-gene-0.1"/>
</dbReference>
<feature type="domain" description="PPIase FKBP-type" evidence="8">
    <location>
        <begin position="58"/>
        <end position="133"/>
    </location>
</feature>
<protein>
    <recommendedName>
        <fullName evidence="2 5">peptidylprolyl isomerase</fullName>
        <ecNumber evidence="2 5">5.2.1.8</ecNumber>
    </recommendedName>
</protein>
<proteinExistence type="predicted"/>
<dbReference type="GO" id="GO:0003755">
    <property type="term" value="F:peptidyl-prolyl cis-trans isomerase activity"/>
    <property type="evidence" value="ECO:0007669"/>
    <property type="project" value="UniProtKB-KW"/>
</dbReference>
<dbReference type="GO" id="GO:0005783">
    <property type="term" value="C:endoplasmic reticulum"/>
    <property type="evidence" value="ECO:0007669"/>
    <property type="project" value="TreeGrafter"/>
</dbReference>
<name>A0A1I8F8I5_9PLAT</name>
<organism evidence="9 10">
    <name type="scientific">Macrostomum lignano</name>
    <dbReference type="NCBI Taxonomy" id="282301"/>
    <lineage>
        <taxon>Eukaryota</taxon>
        <taxon>Metazoa</taxon>
        <taxon>Spiralia</taxon>
        <taxon>Lophotrochozoa</taxon>
        <taxon>Platyhelminthes</taxon>
        <taxon>Rhabditophora</taxon>
        <taxon>Macrostomorpha</taxon>
        <taxon>Macrostomida</taxon>
        <taxon>Macrostomidae</taxon>
        <taxon>Macrostomum</taxon>
    </lineage>
</organism>
<dbReference type="PANTHER" id="PTHR45779">
    <property type="entry name" value="PEPTIDYLPROLYL ISOMERASE"/>
    <property type="match status" value="1"/>
</dbReference>
<dbReference type="Pfam" id="PF00254">
    <property type="entry name" value="FKBP_C"/>
    <property type="match status" value="1"/>
</dbReference>
<dbReference type="InterPro" id="IPR044609">
    <property type="entry name" value="FKBP2/11"/>
</dbReference>
<dbReference type="InterPro" id="IPR046357">
    <property type="entry name" value="PPIase_dom_sf"/>
</dbReference>
<evidence type="ECO:0000259" key="8">
    <source>
        <dbReference type="PROSITE" id="PS50059"/>
    </source>
</evidence>
<evidence type="ECO:0000256" key="6">
    <source>
        <dbReference type="SAM" id="MobiDB-lite"/>
    </source>
</evidence>
<evidence type="ECO:0000256" key="4">
    <source>
        <dbReference type="ARBA" id="ARBA00023235"/>
    </source>
</evidence>
<evidence type="ECO:0000256" key="1">
    <source>
        <dbReference type="ARBA" id="ARBA00000971"/>
    </source>
</evidence>
<keyword evidence="3 5" id="KW-0697">Rotamase</keyword>
<evidence type="ECO:0000256" key="7">
    <source>
        <dbReference type="SAM" id="SignalP"/>
    </source>
</evidence>
<keyword evidence="9" id="KW-1185">Reference proteome</keyword>
<dbReference type="Proteomes" id="UP000095280">
    <property type="component" value="Unplaced"/>
</dbReference>
<dbReference type="InterPro" id="IPR001179">
    <property type="entry name" value="PPIase_FKBP_dom"/>
</dbReference>
<dbReference type="Gene3D" id="3.10.50.40">
    <property type="match status" value="1"/>
</dbReference>
<feature type="compositionally biased region" description="Basic and acidic residues" evidence="6">
    <location>
        <begin position="27"/>
        <end position="46"/>
    </location>
</feature>
<dbReference type="PROSITE" id="PS50059">
    <property type="entry name" value="FKBP_PPIASE"/>
    <property type="match status" value="1"/>
</dbReference>
<reference evidence="10" key="1">
    <citation type="submission" date="2016-11" db="UniProtKB">
        <authorList>
            <consortium name="WormBaseParasite"/>
        </authorList>
    </citation>
    <scope>IDENTIFICATION</scope>
</reference>
<evidence type="ECO:0000313" key="9">
    <source>
        <dbReference type="Proteomes" id="UP000095280"/>
    </source>
</evidence>
<dbReference type="AlphaFoldDB" id="A0A1I8F8I5"/>
<feature type="compositionally biased region" description="Basic and acidic residues" evidence="6">
    <location>
        <begin position="63"/>
        <end position="83"/>
    </location>
</feature>
<evidence type="ECO:0000313" key="10">
    <source>
        <dbReference type="WBParaSite" id="maker-unitig_24603-snap-gene-0.1-mRNA-1"/>
    </source>
</evidence>